<accession>A0A4Y7X9J3</accession>
<proteinExistence type="predicted"/>
<dbReference type="Gene3D" id="1.10.238.160">
    <property type="match status" value="1"/>
</dbReference>
<evidence type="ECO:0000313" key="2">
    <source>
        <dbReference type="Proteomes" id="UP000297834"/>
    </source>
</evidence>
<gene>
    <name evidence="1" type="ORF">E2B99_13565</name>
</gene>
<dbReference type="Pfam" id="PF05930">
    <property type="entry name" value="Phage_AlpA"/>
    <property type="match status" value="1"/>
</dbReference>
<keyword evidence="2" id="KW-1185">Reference proteome</keyword>
<comment type="caution">
    <text evidence="1">The sequence shown here is derived from an EMBL/GenBank/DDBJ whole genome shotgun (WGS) entry which is preliminary data.</text>
</comment>
<dbReference type="InterPro" id="IPR010260">
    <property type="entry name" value="AlpA"/>
</dbReference>
<dbReference type="PANTHER" id="PTHR36154">
    <property type="entry name" value="DNA-BINDING TRANSCRIPTIONAL ACTIVATOR ALPA"/>
    <property type="match status" value="1"/>
</dbReference>
<dbReference type="InterPro" id="IPR052931">
    <property type="entry name" value="Prophage_regulatory_activator"/>
</dbReference>
<protein>
    <submittedName>
        <fullName evidence="1">AlpA family transcriptional regulator</fullName>
    </submittedName>
</protein>
<dbReference type="EMBL" id="SNTY01000085">
    <property type="protein sequence ID" value="TEU23342.1"/>
    <property type="molecule type" value="Genomic_DNA"/>
</dbReference>
<evidence type="ECO:0000313" key="1">
    <source>
        <dbReference type="EMBL" id="TEU23342.1"/>
    </source>
</evidence>
<dbReference type="OrthoDB" id="8455288at2"/>
<sequence length="75" mass="8564">MGAVALKYLRLPDVIERCGIKKSKIYDDMETGDFPKNYQLGGRAVGWLESDITAWQEKQIKNAEHPEPDIKQKSN</sequence>
<organism evidence="1 2">
    <name type="scientific">Alkanindiges illinoisensis</name>
    <dbReference type="NCBI Taxonomy" id="197183"/>
    <lineage>
        <taxon>Bacteria</taxon>
        <taxon>Pseudomonadati</taxon>
        <taxon>Pseudomonadota</taxon>
        <taxon>Gammaproteobacteria</taxon>
        <taxon>Moraxellales</taxon>
        <taxon>Moraxellaceae</taxon>
        <taxon>Alkanindiges</taxon>
    </lineage>
</organism>
<dbReference type="Proteomes" id="UP000297834">
    <property type="component" value="Unassembled WGS sequence"/>
</dbReference>
<name>A0A4Y7X9J3_9GAMM</name>
<dbReference type="PANTHER" id="PTHR36154:SF1">
    <property type="entry name" value="DNA-BINDING TRANSCRIPTIONAL ACTIVATOR ALPA"/>
    <property type="match status" value="1"/>
</dbReference>
<dbReference type="RefSeq" id="WP_134245748.1">
    <property type="nucleotide sequence ID" value="NZ_SNTY01000085.1"/>
</dbReference>
<dbReference type="AlphaFoldDB" id="A0A4Y7X9J3"/>
<reference evidence="1 2" key="1">
    <citation type="submission" date="2019-03" db="EMBL/GenBank/DDBJ databases">
        <title>Alkanindiges illinoisensis: a potential pathogenic isolated from ascites of a gastric cancer patient with abdominal metastasis.</title>
        <authorList>
            <person name="Hu X."/>
            <person name="Yang B."/>
            <person name="Yan X."/>
            <person name="Lin L."/>
            <person name="Zhao H."/>
            <person name="Zhou F."/>
            <person name="Su B."/>
            <person name="Chen J."/>
            <person name="Rui Y."/>
            <person name="Wang Q."/>
            <person name="Zheng L."/>
        </authorList>
    </citation>
    <scope>NUCLEOTIDE SEQUENCE [LARGE SCALE GENOMIC DNA]</scope>
    <source>
        <strain evidence="1 2">NFYY 23406</strain>
    </source>
</reference>